<dbReference type="Gramene" id="AET7Gv21073000.2">
    <property type="protein sequence ID" value="AET7Gv21073000.2"/>
    <property type="gene ID" value="AET7Gv21073000"/>
</dbReference>
<protein>
    <submittedName>
        <fullName evidence="2">Uncharacterized protein</fullName>
    </submittedName>
</protein>
<evidence type="ECO:0000313" key="2">
    <source>
        <dbReference type="EnsemblPlants" id="AET7Gv21073000.2"/>
    </source>
</evidence>
<dbReference type="AlphaFoldDB" id="A0A453STY3"/>
<accession>A0A453STY3</accession>
<reference evidence="3" key="1">
    <citation type="journal article" date="2014" name="Science">
        <title>Ancient hybridizations among the ancestral genomes of bread wheat.</title>
        <authorList>
            <consortium name="International Wheat Genome Sequencing Consortium,"/>
            <person name="Marcussen T."/>
            <person name="Sandve S.R."/>
            <person name="Heier L."/>
            <person name="Spannagl M."/>
            <person name="Pfeifer M."/>
            <person name="Jakobsen K.S."/>
            <person name="Wulff B.B."/>
            <person name="Steuernagel B."/>
            <person name="Mayer K.F."/>
            <person name="Olsen O.A."/>
        </authorList>
    </citation>
    <scope>NUCLEOTIDE SEQUENCE [LARGE SCALE GENOMIC DNA]</scope>
    <source>
        <strain evidence="3">cv. AL8/78</strain>
    </source>
</reference>
<keyword evidence="3" id="KW-1185">Reference proteome</keyword>
<organism evidence="2 3">
    <name type="scientific">Aegilops tauschii subsp. strangulata</name>
    <name type="common">Goatgrass</name>
    <dbReference type="NCBI Taxonomy" id="200361"/>
    <lineage>
        <taxon>Eukaryota</taxon>
        <taxon>Viridiplantae</taxon>
        <taxon>Streptophyta</taxon>
        <taxon>Embryophyta</taxon>
        <taxon>Tracheophyta</taxon>
        <taxon>Spermatophyta</taxon>
        <taxon>Magnoliopsida</taxon>
        <taxon>Liliopsida</taxon>
        <taxon>Poales</taxon>
        <taxon>Poaceae</taxon>
        <taxon>BOP clade</taxon>
        <taxon>Pooideae</taxon>
        <taxon>Triticodae</taxon>
        <taxon>Triticeae</taxon>
        <taxon>Triticinae</taxon>
        <taxon>Aegilops</taxon>
    </lineage>
</organism>
<sequence>PMSLLPLFLRPAARFLGPFVAGRPAEAAATVLHRAGMLPRNRALRRLVRDDLLDAGGHDCIARLVVSVYKEIKRCTYYGWGIPWPESPTTPVAEPPATAAPEPAAAEPPPPTEAVPSPPSAAHSPAPLAQAHRSSAITIGHQRWIHSRALAVFRGRLHPLHRLHPYP</sequence>
<reference evidence="2" key="4">
    <citation type="submission" date="2019-03" db="UniProtKB">
        <authorList>
            <consortium name="EnsemblPlants"/>
        </authorList>
    </citation>
    <scope>IDENTIFICATION</scope>
</reference>
<reference evidence="2" key="5">
    <citation type="journal article" date="2021" name="G3 (Bethesda)">
        <title>Aegilops tauschii genome assembly Aet v5.0 features greater sequence contiguity and improved annotation.</title>
        <authorList>
            <person name="Wang L."/>
            <person name="Zhu T."/>
            <person name="Rodriguez J.C."/>
            <person name="Deal K.R."/>
            <person name="Dubcovsky J."/>
            <person name="McGuire P.E."/>
            <person name="Lux T."/>
            <person name="Spannagl M."/>
            <person name="Mayer K.F.X."/>
            <person name="Baldrich P."/>
            <person name="Meyers B.C."/>
            <person name="Huo N."/>
            <person name="Gu Y.Q."/>
            <person name="Zhou H."/>
            <person name="Devos K.M."/>
            <person name="Bennetzen J.L."/>
            <person name="Unver T."/>
            <person name="Budak H."/>
            <person name="Gulick P.J."/>
            <person name="Galiba G."/>
            <person name="Kalapos B."/>
            <person name="Nelson D.R."/>
            <person name="Li P."/>
            <person name="You F.M."/>
            <person name="Luo M.C."/>
            <person name="Dvorak J."/>
        </authorList>
    </citation>
    <scope>NUCLEOTIDE SEQUENCE [LARGE SCALE GENOMIC DNA]</scope>
    <source>
        <strain evidence="2">cv. AL8/78</strain>
    </source>
</reference>
<dbReference type="EnsemblPlants" id="AET7Gv21073000.2">
    <property type="protein sequence ID" value="AET7Gv21073000.2"/>
    <property type="gene ID" value="AET7Gv21073000"/>
</dbReference>
<feature type="compositionally biased region" description="Pro residues" evidence="1">
    <location>
        <begin position="106"/>
        <end position="119"/>
    </location>
</feature>
<name>A0A453STY3_AEGTS</name>
<evidence type="ECO:0000313" key="3">
    <source>
        <dbReference type="Proteomes" id="UP000015105"/>
    </source>
</evidence>
<dbReference type="PANTHER" id="PTHR37900:SF9">
    <property type="entry name" value="OS06G0686900 PROTEIN"/>
    <property type="match status" value="1"/>
</dbReference>
<reference evidence="3" key="2">
    <citation type="journal article" date="2017" name="Nat. Plants">
        <title>The Aegilops tauschii genome reveals multiple impacts of transposons.</title>
        <authorList>
            <person name="Zhao G."/>
            <person name="Zou C."/>
            <person name="Li K."/>
            <person name="Wang K."/>
            <person name="Li T."/>
            <person name="Gao L."/>
            <person name="Zhang X."/>
            <person name="Wang H."/>
            <person name="Yang Z."/>
            <person name="Liu X."/>
            <person name="Jiang W."/>
            <person name="Mao L."/>
            <person name="Kong X."/>
            <person name="Jiao Y."/>
            <person name="Jia J."/>
        </authorList>
    </citation>
    <scope>NUCLEOTIDE SEQUENCE [LARGE SCALE GENOMIC DNA]</scope>
    <source>
        <strain evidence="3">cv. AL8/78</strain>
    </source>
</reference>
<reference evidence="2" key="3">
    <citation type="journal article" date="2017" name="Nature">
        <title>Genome sequence of the progenitor of the wheat D genome Aegilops tauschii.</title>
        <authorList>
            <person name="Luo M.C."/>
            <person name="Gu Y.Q."/>
            <person name="Puiu D."/>
            <person name="Wang H."/>
            <person name="Twardziok S.O."/>
            <person name="Deal K.R."/>
            <person name="Huo N."/>
            <person name="Zhu T."/>
            <person name="Wang L."/>
            <person name="Wang Y."/>
            <person name="McGuire P.E."/>
            <person name="Liu S."/>
            <person name="Long H."/>
            <person name="Ramasamy R.K."/>
            <person name="Rodriguez J.C."/>
            <person name="Van S.L."/>
            <person name="Yuan L."/>
            <person name="Wang Z."/>
            <person name="Xia Z."/>
            <person name="Xiao L."/>
            <person name="Anderson O.D."/>
            <person name="Ouyang S."/>
            <person name="Liang Y."/>
            <person name="Zimin A.V."/>
            <person name="Pertea G."/>
            <person name="Qi P."/>
            <person name="Bennetzen J.L."/>
            <person name="Dai X."/>
            <person name="Dawson M.W."/>
            <person name="Muller H.G."/>
            <person name="Kugler K."/>
            <person name="Rivarola-Duarte L."/>
            <person name="Spannagl M."/>
            <person name="Mayer K.F.X."/>
            <person name="Lu F.H."/>
            <person name="Bevan M.W."/>
            <person name="Leroy P."/>
            <person name="Li P."/>
            <person name="You F.M."/>
            <person name="Sun Q."/>
            <person name="Liu Z."/>
            <person name="Lyons E."/>
            <person name="Wicker T."/>
            <person name="Salzberg S.L."/>
            <person name="Devos K.M."/>
            <person name="Dvorak J."/>
        </authorList>
    </citation>
    <scope>NUCLEOTIDE SEQUENCE [LARGE SCALE GENOMIC DNA]</scope>
    <source>
        <strain evidence="2">cv. AL8/78</strain>
    </source>
</reference>
<evidence type="ECO:0000256" key="1">
    <source>
        <dbReference type="SAM" id="MobiDB-lite"/>
    </source>
</evidence>
<dbReference type="PANTHER" id="PTHR37900">
    <property type="match status" value="1"/>
</dbReference>
<feature type="compositionally biased region" description="Low complexity" evidence="1">
    <location>
        <begin position="120"/>
        <end position="131"/>
    </location>
</feature>
<feature type="compositionally biased region" description="Low complexity" evidence="1">
    <location>
        <begin position="89"/>
        <end position="105"/>
    </location>
</feature>
<proteinExistence type="predicted"/>
<dbReference type="Proteomes" id="UP000015105">
    <property type="component" value="Chromosome 7D"/>
</dbReference>
<feature type="region of interest" description="Disordered" evidence="1">
    <location>
        <begin position="89"/>
        <end position="133"/>
    </location>
</feature>